<keyword evidence="8" id="KW-1185">Reference proteome</keyword>
<keyword evidence="1" id="KW-0004">4Fe-4S</keyword>
<organism evidence="7 8">
    <name type="scientific">Arcticibacterium luteifluviistationis</name>
    <dbReference type="NCBI Taxonomy" id="1784714"/>
    <lineage>
        <taxon>Bacteria</taxon>
        <taxon>Pseudomonadati</taxon>
        <taxon>Bacteroidota</taxon>
        <taxon>Cytophagia</taxon>
        <taxon>Cytophagales</taxon>
        <taxon>Leadbetterellaceae</taxon>
        <taxon>Arcticibacterium</taxon>
    </lineage>
</organism>
<dbReference type="GO" id="GO:0051539">
    <property type="term" value="F:4 iron, 4 sulfur cluster binding"/>
    <property type="evidence" value="ECO:0007669"/>
    <property type="project" value="UniProtKB-KW"/>
</dbReference>
<dbReference type="GO" id="GO:0016491">
    <property type="term" value="F:oxidoreductase activity"/>
    <property type="evidence" value="ECO:0007669"/>
    <property type="project" value="UniProtKB-KW"/>
</dbReference>
<dbReference type="Proteomes" id="UP000249873">
    <property type="component" value="Chromosome"/>
</dbReference>
<dbReference type="GO" id="GO:0046872">
    <property type="term" value="F:metal ion binding"/>
    <property type="evidence" value="ECO:0007669"/>
    <property type="project" value="UniProtKB-KW"/>
</dbReference>
<dbReference type="Pfam" id="PF12831">
    <property type="entry name" value="FAD_oxidored"/>
    <property type="match status" value="1"/>
</dbReference>
<evidence type="ECO:0000256" key="3">
    <source>
        <dbReference type="ARBA" id="ARBA00023002"/>
    </source>
</evidence>
<feature type="signal peptide" evidence="6">
    <location>
        <begin position="1"/>
        <end position="17"/>
    </location>
</feature>
<keyword evidence="3" id="KW-0560">Oxidoreductase</keyword>
<dbReference type="PANTHER" id="PTHR43498:SF1">
    <property type="entry name" value="COB--COM HETERODISULFIDE REDUCTASE IRON-SULFUR SUBUNIT A"/>
    <property type="match status" value="1"/>
</dbReference>
<dbReference type="RefSeq" id="WP_111372560.1">
    <property type="nucleotide sequence ID" value="NZ_CP029480.1"/>
</dbReference>
<dbReference type="AlphaFoldDB" id="A0A2Z4GE29"/>
<proteinExistence type="predicted"/>
<reference evidence="7 8" key="1">
    <citation type="submission" date="2018-05" db="EMBL/GenBank/DDBJ databases">
        <title>Complete genome sequence of Arcticibacterium luteifluviistationis SM1504T, a cytophagaceae bacterium isolated from Arctic surface seawater.</title>
        <authorList>
            <person name="Li Y."/>
            <person name="Qin Q.-L."/>
        </authorList>
    </citation>
    <scope>NUCLEOTIDE SEQUENCE [LARGE SCALE GENOMIC DNA]</scope>
    <source>
        <strain evidence="7 8">SM1504</strain>
    </source>
</reference>
<dbReference type="PANTHER" id="PTHR43498">
    <property type="entry name" value="FERREDOXIN:COB-COM HETERODISULFIDE REDUCTASE SUBUNIT A"/>
    <property type="match status" value="1"/>
</dbReference>
<keyword evidence="5" id="KW-0411">Iron-sulfur</keyword>
<dbReference type="InterPro" id="IPR036188">
    <property type="entry name" value="FAD/NAD-bd_sf"/>
</dbReference>
<dbReference type="KEGG" id="als:DJ013_14370"/>
<keyword evidence="4" id="KW-0408">Iron</keyword>
<keyword evidence="2" id="KW-0479">Metal-binding</keyword>
<keyword evidence="6" id="KW-0732">Signal</keyword>
<dbReference type="OrthoDB" id="9780658at2"/>
<evidence type="ECO:0000256" key="1">
    <source>
        <dbReference type="ARBA" id="ARBA00022485"/>
    </source>
</evidence>
<name>A0A2Z4GE29_9BACT</name>
<evidence type="ECO:0000313" key="7">
    <source>
        <dbReference type="EMBL" id="AWV99285.1"/>
    </source>
</evidence>
<sequence length="620" mass="69017">MKKILFLLLFCQVFANAQKHTTLFIETESFENKGGWVIDQQFMDVMGSSFLMAHGMGIPVADASTKISFPKTGKYHMYVRTRNWSSQWSQAEAAGQFQLAIDGKLLPKIYGNEHAEWAWTDGGEIAISSKDITLSLKDLTGFNGRCDAIIFTNDPDFKPIEDVKKLSEFRNNYFGFDNNPRDAGEFDFVIVGGGMAGTCAAISAARNGVKVALIQNRPLLGGNNSSEVRVHLGGRINLEPYPALGNLVNEIGPDEGGNAQPKNYYEDDKKLSAVLNEPNISLFLNHHANKVETENGIIKSVYATNIETGEKVIFKAPLFADCTGDGTIGILAGAEYMTGRESKAVYNEPTAPEVGDNLTMGASVQWFSEKKEHAVTFPEIKWGMEWDEAKSEEITKGDWEWETGMGLDMTLDFEQIRDYGMLAVYSNWSYLKNKSVNKDKFKNESIRWVAYIAGKRESARLKGDYVLIEQDLTERRVYPDGTAPTSWTIDLHYPDPENSKLFPGAAFKSIAKHIKIYPYPIPFRCLYSTNVNNLMMAGRDISVSHVALGTVRLMRTGGMMGEVLGMAAAVCKKENTNPRGLYQKHFDQLEALMIKGVGNSNIPNTQDYNKGGTLMETENK</sequence>
<protein>
    <submittedName>
        <fullName evidence="7">Pyridine nucleotide-disulfide oxidoreductase</fullName>
    </submittedName>
</protein>
<dbReference type="InterPro" id="IPR039650">
    <property type="entry name" value="HdrA-like"/>
</dbReference>
<gene>
    <name evidence="7" type="ORF">DJ013_14370</name>
</gene>
<feature type="chain" id="PRO_5016255495" evidence="6">
    <location>
        <begin position="18"/>
        <end position="620"/>
    </location>
</feature>
<evidence type="ECO:0000256" key="2">
    <source>
        <dbReference type="ARBA" id="ARBA00022723"/>
    </source>
</evidence>
<dbReference type="SUPFAM" id="SSF51905">
    <property type="entry name" value="FAD/NAD(P)-binding domain"/>
    <property type="match status" value="1"/>
</dbReference>
<evidence type="ECO:0000313" key="8">
    <source>
        <dbReference type="Proteomes" id="UP000249873"/>
    </source>
</evidence>
<evidence type="ECO:0000256" key="4">
    <source>
        <dbReference type="ARBA" id="ARBA00023004"/>
    </source>
</evidence>
<evidence type="ECO:0000256" key="6">
    <source>
        <dbReference type="SAM" id="SignalP"/>
    </source>
</evidence>
<dbReference type="Gene3D" id="3.50.50.60">
    <property type="entry name" value="FAD/NAD(P)-binding domain"/>
    <property type="match status" value="1"/>
</dbReference>
<evidence type="ECO:0000256" key="5">
    <source>
        <dbReference type="ARBA" id="ARBA00023014"/>
    </source>
</evidence>
<dbReference type="EMBL" id="CP029480">
    <property type="protein sequence ID" value="AWV99285.1"/>
    <property type="molecule type" value="Genomic_DNA"/>
</dbReference>
<accession>A0A2Z4GE29</accession>